<dbReference type="AlphaFoldDB" id="A0A7J7NSA5"/>
<feature type="coiled-coil region" evidence="1">
    <location>
        <begin position="323"/>
        <end position="350"/>
    </location>
</feature>
<proteinExistence type="predicted"/>
<dbReference type="Pfam" id="PF10536">
    <property type="entry name" value="PMD"/>
    <property type="match status" value="1"/>
</dbReference>
<dbReference type="GO" id="GO:0010073">
    <property type="term" value="P:meristem maintenance"/>
    <property type="evidence" value="ECO:0007669"/>
    <property type="project" value="InterPro"/>
</dbReference>
<gene>
    <name evidence="3" type="ORF">GIB67_034322</name>
</gene>
<evidence type="ECO:0000313" key="3">
    <source>
        <dbReference type="EMBL" id="KAF6169930.1"/>
    </source>
</evidence>
<reference evidence="3 4" key="1">
    <citation type="journal article" date="2020" name="IScience">
        <title>Genome Sequencing of the Endangered Kingdonia uniflora (Circaeasteraceae, Ranunculales) Reveals Potential Mechanisms of Evolutionary Specialization.</title>
        <authorList>
            <person name="Sun Y."/>
            <person name="Deng T."/>
            <person name="Zhang A."/>
            <person name="Moore M.J."/>
            <person name="Landis J.B."/>
            <person name="Lin N."/>
            <person name="Zhang H."/>
            <person name="Zhang X."/>
            <person name="Huang J."/>
            <person name="Zhang X."/>
            <person name="Sun H."/>
            <person name="Wang H."/>
        </authorList>
    </citation>
    <scope>NUCLEOTIDE SEQUENCE [LARGE SCALE GENOMIC DNA]</scope>
    <source>
        <strain evidence="3">TB1705</strain>
        <tissue evidence="3">Leaf</tissue>
    </source>
</reference>
<dbReference type="EMBL" id="JACGCM010000622">
    <property type="protein sequence ID" value="KAF6169930.1"/>
    <property type="molecule type" value="Genomic_DNA"/>
</dbReference>
<name>A0A7J7NSA5_9MAGN</name>
<accession>A0A7J7NSA5</accession>
<comment type="caution">
    <text evidence="3">The sequence shown here is derived from an EMBL/GenBank/DDBJ whole genome shotgun (WGS) entry which is preliminary data.</text>
</comment>
<dbReference type="Proteomes" id="UP000541444">
    <property type="component" value="Unassembled WGS sequence"/>
</dbReference>
<dbReference type="PANTHER" id="PTHR46033">
    <property type="entry name" value="PROTEIN MAIN-LIKE 2"/>
    <property type="match status" value="1"/>
</dbReference>
<feature type="coiled-coil region" evidence="1">
    <location>
        <begin position="376"/>
        <end position="408"/>
    </location>
</feature>
<dbReference type="InterPro" id="IPR019557">
    <property type="entry name" value="AminoTfrase-like_pln_mobile"/>
</dbReference>
<evidence type="ECO:0000259" key="2">
    <source>
        <dbReference type="Pfam" id="PF10536"/>
    </source>
</evidence>
<protein>
    <recommendedName>
        <fullName evidence="2">Aminotransferase-like plant mobile domain-containing protein</fullName>
    </recommendedName>
</protein>
<keyword evidence="1" id="KW-0175">Coiled coil</keyword>
<organism evidence="3 4">
    <name type="scientific">Kingdonia uniflora</name>
    <dbReference type="NCBI Taxonomy" id="39325"/>
    <lineage>
        <taxon>Eukaryota</taxon>
        <taxon>Viridiplantae</taxon>
        <taxon>Streptophyta</taxon>
        <taxon>Embryophyta</taxon>
        <taxon>Tracheophyta</taxon>
        <taxon>Spermatophyta</taxon>
        <taxon>Magnoliopsida</taxon>
        <taxon>Ranunculales</taxon>
        <taxon>Circaeasteraceae</taxon>
        <taxon>Kingdonia</taxon>
    </lineage>
</organism>
<keyword evidence="4" id="KW-1185">Reference proteome</keyword>
<evidence type="ECO:0000256" key="1">
    <source>
        <dbReference type="SAM" id="Coils"/>
    </source>
</evidence>
<dbReference type="InterPro" id="IPR044824">
    <property type="entry name" value="MAIN-like"/>
</dbReference>
<evidence type="ECO:0000313" key="4">
    <source>
        <dbReference type="Proteomes" id="UP000541444"/>
    </source>
</evidence>
<dbReference type="PANTHER" id="PTHR46033:SF8">
    <property type="entry name" value="PROTEIN MAINTENANCE OF MERISTEMS-LIKE"/>
    <property type="match status" value="1"/>
</dbReference>
<sequence>MTVVQGKWGTTNVKQVFRDCFYQSDQVYLDLKAGGTGISLSLVKMVDFFASKVGTNAAAEASSSAKPPRLSSRAVAKAYMLYVLGAFLFPTKKGTDVSPKYLNFFESKNSYITWSWIATTLAHLYYRLGSSSRVNAKALACCTTLLEHFLKLPGIPKPNESNALEYCTRWSWSRTTSDKSGEKALKTFREALDNYKLEDVVWDPYLEKRADKHVFKKVASFTNFIRSPEHIEAYYPDRVQLQFNRRQYVPRNPICLEDNGLRFPVQPGYFEWFKGVSFTKLGPTNVNLDENDDGRILGDGGGGVGVGSPVGGGAGGSFLQREHGQNEDIISRLEEEISNLKLEKEVTESKLLKTIKLKNLECSSLEEFNKKLPEEVSSLKKTLVDLSLQLQKKECEKLASINEKLMDEVINLQPQPLALNLVPHSEANVVEAEDWKQKYD</sequence>
<feature type="domain" description="Aminotransferase-like plant mobile" evidence="2">
    <location>
        <begin position="72"/>
        <end position="251"/>
    </location>
</feature>